<feature type="non-terminal residue" evidence="2">
    <location>
        <position position="191"/>
    </location>
</feature>
<keyword evidence="3" id="KW-1185">Reference proteome</keyword>
<dbReference type="EMBL" id="CM010720">
    <property type="protein sequence ID" value="RZC64476.1"/>
    <property type="molecule type" value="Genomic_DNA"/>
</dbReference>
<reference evidence="2 3" key="1">
    <citation type="journal article" date="2018" name="Science">
        <title>The opium poppy genome and morphinan production.</title>
        <authorList>
            <person name="Guo L."/>
            <person name="Winzer T."/>
            <person name="Yang X."/>
            <person name="Li Y."/>
            <person name="Ning Z."/>
            <person name="He Z."/>
            <person name="Teodor R."/>
            <person name="Lu Y."/>
            <person name="Bowser T.A."/>
            <person name="Graham I.A."/>
            <person name="Ye K."/>
        </authorList>
    </citation>
    <scope>NUCLEOTIDE SEQUENCE [LARGE SCALE GENOMIC DNA]</scope>
    <source>
        <strain evidence="3">cv. HN1</strain>
        <tissue evidence="2">Leaves</tissue>
    </source>
</reference>
<accession>A0A4Y7JV77</accession>
<sequence length="191" mass="21612">MTQLSLIFKDSFADVGDDNLVCTCQMISSICDASILSHESLRGSASSISPEFLFSMGSMVARAFHAVSSDSQRNNHSLEVECANLKGELLNKTQEEDTLRQRNNQLVATENEFLEKEQNYQRDIEILQAKSFAEIERLEAKFVDRDTTFCRFNKNLKATVSNLTKDVIRIRDGTIKEEVGELCSEHHILKT</sequence>
<name>A0A4Y7JV77_PAPSO</name>
<gene>
    <name evidence="2" type="ORF">C5167_008177</name>
</gene>
<feature type="coiled-coil region" evidence="1">
    <location>
        <begin position="75"/>
        <end position="130"/>
    </location>
</feature>
<keyword evidence="1" id="KW-0175">Coiled coil</keyword>
<proteinExistence type="predicted"/>
<evidence type="ECO:0000313" key="3">
    <source>
        <dbReference type="Proteomes" id="UP000316621"/>
    </source>
</evidence>
<organism evidence="2 3">
    <name type="scientific">Papaver somniferum</name>
    <name type="common">Opium poppy</name>
    <dbReference type="NCBI Taxonomy" id="3469"/>
    <lineage>
        <taxon>Eukaryota</taxon>
        <taxon>Viridiplantae</taxon>
        <taxon>Streptophyta</taxon>
        <taxon>Embryophyta</taxon>
        <taxon>Tracheophyta</taxon>
        <taxon>Spermatophyta</taxon>
        <taxon>Magnoliopsida</taxon>
        <taxon>Ranunculales</taxon>
        <taxon>Papaveraceae</taxon>
        <taxon>Papaveroideae</taxon>
        <taxon>Papaver</taxon>
    </lineage>
</organism>
<evidence type="ECO:0000256" key="1">
    <source>
        <dbReference type="SAM" id="Coils"/>
    </source>
</evidence>
<dbReference type="Proteomes" id="UP000316621">
    <property type="component" value="Chromosome 6"/>
</dbReference>
<evidence type="ECO:0000313" key="2">
    <source>
        <dbReference type="EMBL" id="RZC64476.1"/>
    </source>
</evidence>
<protein>
    <submittedName>
        <fullName evidence="2">Uncharacterized protein</fullName>
    </submittedName>
</protein>
<dbReference type="AlphaFoldDB" id="A0A4Y7JV77"/>
<dbReference type="Gramene" id="RZC64476">
    <property type="protein sequence ID" value="RZC64476"/>
    <property type="gene ID" value="C5167_008177"/>
</dbReference>